<accession>A0A839QFA8</accession>
<dbReference type="SUPFAM" id="SSF55729">
    <property type="entry name" value="Acyl-CoA N-acyltransferases (Nat)"/>
    <property type="match status" value="1"/>
</dbReference>
<sequence length="153" mass="17071">MPVFAPIRSPKMRSATAADLPLIWRREYAYMLEFEPSQSGGWLTATDRNLHLWIQQLDRATVIESDGEVAGYSIWMGEDDEAVLITVQVLPAWRRRGLGGLLMDRFVSEADAAGHARKALGVLKGNPAEALYISAGFRHTHDEGGYRFMSYAS</sequence>
<dbReference type="Pfam" id="PF13508">
    <property type="entry name" value="Acetyltransf_7"/>
    <property type="match status" value="1"/>
</dbReference>
<proteinExistence type="predicted"/>
<dbReference type="Gene3D" id="3.40.630.30">
    <property type="match status" value="1"/>
</dbReference>
<dbReference type="InterPro" id="IPR016181">
    <property type="entry name" value="Acyl_CoA_acyltransferase"/>
</dbReference>
<protein>
    <submittedName>
        <fullName evidence="4">GNAT superfamily N-acetyltransferase</fullName>
    </submittedName>
</protein>
<name>A0A839QFA8_9MICC</name>
<dbReference type="GO" id="GO:0016747">
    <property type="term" value="F:acyltransferase activity, transferring groups other than amino-acyl groups"/>
    <property type="evidence" value="ECO:0007669"/>
    <property type="project" value="InterPro"/>
</dbReference>
<dbReference type="InterPro" id="IPR000182">
    <property type="entry name" value="GNAT_dom"/>
</dbReference>
<dbReference type="PROSITE" id="PS51186">
    <property type="entry name" value="GNAT"/>
    <property type="match status" value="1"/>
</dbReference>
<feature type="domain" description="N-acetyltransferase" evidence="3">
    <location>
        <begin position="10"/>
        <end position="153"/>
    </location>
</feature>
<dbReference type="AlphaFoldDB" id="A0A839QFA8"/>
<organism evidence="4 5">
    <name type="scientific">Paeniglutamicibacter cryotolerans</name>
    <dbReference type="NCBI Taxonomy" id="670079"/>
    <lineage>
        <taxon>Bacteria</taxon>
        <taxon>Bacillati</taxon>
        <taxon>Actinomycetota</taxon>
        <taxon>Actinomycetes</taxon>
        <taxon>Micrococcales</taxon>
        <taxon>Micrococcaceae</taxon>
        <taxon>Paeniglutamicibacter</taxon>
    </lineage>
</organism>
<keyword evidence="5" id="KW-1185">Reference proteome</keyword>
<comment type="caution">
    <text evidence="4">The sequence shown here is derived from an EMBL/GenBank/DDBJ whole genome shotgun (WGS) entry which is preliminary data.</text>
</comment>
<gene>
    <name evidence="4" type="ORF">E9229_000781</name>
</gene>
<reference evidence="4 5" key="1">
    <citation type="submission" date="2020-08" db="EMBL/GenBank/DDBJ databases">
        <title>Sequencing the genomes of 1000 actinobacteria strains.</title>
        <authorList>
            <person name="Klenk H.-P."/>
        </authorList>
    </citation>
    <scope>NUCLEOTIDE SEQUENCE [LARGE SCALE GENOMIC DNA]</scope>
    <source>
        <strain evidence="4 5">DSM 22826</strain>
    </source>
</reference>
<evidence type="ECO:0000313" key="5">
    <source>
        <dbReference type="Proteomes" id="UP000523000"/>
    </source>
</evidence>
<dbReference type="CDD" id="cd04301">
    <property type="entry name" value="NAT_SF"/>
    <property type="match status" value="1"/>
</dbReference>
<keyword evidence="2" id="KW-0012">Acyltransferase</keyword>
<dbReference type="InterPro" id="IPR050832">
    <property type="entry name" value="Bact_Acetyltransf"/>
</dbReference>
<evidence type="ECO:0000259" key="3">
    <source>
        <dbReference type="PROSITE" id="PS51186"/>
    </source>
</evidence>
<dbReference type="PANTHER" id="PTHR43877">
    <property type="entry name" value="AMINOALKYLPHOSPHONATE N-ACETYLTRANSFERASE-RELATED-RELATED"/>
    <property type="match status" value="1"/>
</dbReference>
<evidence type="ECO:0000256" key="1">
    <source>
        <dbReference type="ARBA" id="ARBA00022679"/>
    </source>
</evidence>
<keyword evidence="1 4" id="KW-0808">Transferase</keyword>
<evidence type="ECO:0000256" key="2">
    <source>
        <dbReference type="ARBA" id="ARBA00023315"/>
    </source>
</evidence>
<dbReference type="PANTHER" id="PTHR43877:SF1">
    <property type="entry name" value="ACETYLTRANSFERASE"/>
    <property type="match status" value="1"/>
</dbReference>
<dbReference type="RefSeq" id="WP_183509952.1">
    <property type="nucleotide sequence ID" value="NZ_BAABGK010000009.1"/>
</dbReference>
<dbReference type="Proteomes" id="UP000523000">
    <property type="component" value="Unassembled WGS sequence"/>
</dbReference>
<evidence type="ECO:0000313" key="4">
    <source>
        <dbReference type="EMBL" id="MBB2994590.1"/>
    </source>
</evidence>
<dbReference type="EMBL" id="JACHVS010000001">
    <property type="protein sequence ID" value="MBB2994590.1"/>
    <property type="molecule type" value="Genomic_DNA"/>
</dbReference>